<dbReference type="Pfam" id="PF02494">
    <property type="entry name" value="HYR"/>
    <property type="match status" value="1"/>
</dbReference>
<evidence type="ECO:0000259" key="5">
    <source>
        <dbReference type="PROSITE" id="PS50825"/>
    </source>
</evidence>
<dbReference type="PROSITE" id="PS50093">
    <property type="entry name" value="PKD"/>
    <property type="match status" value="1"/>
</dbReference>
<protein>
    <submittedName>
        <fullName evidence="6">Por secretion system C-terminal sorting domain-containing protein</fullName>
    </submittedName>
</protein>
<sequence length="2076" mass="218731">MKKLLLVFICIISITNTLQAQTTYTYTGTGDWTDTANWSPSYPGLFIPNGDTAIISAGSQATVPNGSGGISIEGRIDIDGILIINTTSSFSTISPLFNIRINSTGTLQNNSTIFNDGNFINSGMLINNGFINNDRLFSSGGSGDFNNQNVIRNRTGGEMNLSSSSPFVNMNSGIINDFGGQLTLLGLNLTGNFSNSGSITFFNAGFFGTLTNTDTGTIASPASSFTIQSGGTIINDGTINSIRNFTISNGGTLTNSGFLNINNFTFTISSGAILTNSTTGAITNNATLNTSSLGTLINGGTLLGDNISHGGDFSNAGMVSPGNSIGTYTFNMGYTHQSTAILTTEIESTSNFDAVTVTAAATLSGTLDVSLVNGFTPSVGDTFTILTANSISGTFTTTNLPAGYNWNINYTATEVILEVSAPTFTAPADICEQTAIQNGLDGGLPIGGVYSGPGVTDDGNGMTYSFNPTTSGVGTHTLTYTQSGTSAMDDIEVFAAPTVAFTAPPNLAVDAGIQTGLSGGTPAVSITSTTVTLNISYDVFGFAGFIGGDIVFDGAGAMLSTDVTANNEASGSAVNLVNATALGDTITLTFDNGQTPNIVADTAIIGASGTINFISGTDFTIGGDLLDFLSGTGTASSETVGFGIYAGPGVTNEASGTLYSFDPAVAGVGTHIIEYTFTDANGCAASASDTIEVFTEMSEFITTWKTDNPGTSNDNQITIPAIGGNYTVDWGDMSTPDTNVSGAITHTYTTAGTYTVTISGTFSTIFFNNEGDREKILTVENWGDPVWNSMARAFQGCTNLVINAPDSPDLSQVTSMAGMFDGATAMNQDIGDWDVSNVQNLDGMFRNTPFNQDISSWDVSNVSVFAFMFDGASAFNQDLSAWGTRLGSADNMASMFRGAAAFNGAIENWDVSTVTNMVGVFEGTAFNRDINTWDVSNVSNMAFMFSDATAFNQPLDQWATRLGNVTDMTNMFEGATAFNQDISNWDVSTVQLMAGMFSGATTFNIPIGAWGTNTASVVNMEFMFNEATSFDQDLGSWNVENVSNMTAMFFGVTLSADNYDSLLTGWSTQTLQNDVEFDAGNSGYCTAEAARQSIIDNFNWNIIDIGPENIPPVISDCPTDIMVPEPANPTDCGAIATFTTPTAIDNCSTATITQVEGPTSGSFFPSGTTVVTFEAVDAVGNVATCSFNVIVANSTPPVAVCQPFTLQLDANGMATLNPQDVDGGSTDDCNSINLSVSPNSFSCADVGTPQMVTLTVDDGSGNIDTCTTMVTVEDSIAPTINCQDLTVDLDMSGTITLDPATVLANSATFEVVLISGNNDSNLPGSSDITVPITEDVTITFDWTYATDDGAEFDPFGYLLNGVFTELTDIAGDDFNQSGTETVMLSNGDTFGFRAFTLDNTFGPATTTITNFQPSFQGQFASANWTETLTESDGSAVINENLAVFDACGINTITMSQTTFTTADIGSNPVIYTVTDVNGNVNTCNAFVNVFSAGTSCPTTTTYTTAGGWDNGTPNATTRAIIAEDYNTSTMGLGDITACELVINSGAILTITDNNSVSVENNIIINGTLDVANTGSVVQVQEDAITINNGAIAVAKTTPILDDRNFVAMSSPVTAETRDRVYGNSRAVFSIIPSNFIPFTIDFLEFPEFEFAENFLDDNNDYLLPVTGITALPDAGIGQLIFPQPEPNVGDGSYTLTYTQSPMNPGTLNSGTITVPINYNGPATTNNYNLLGNPYASAIDVTAFINANDAVNEVYYWDHITNPTSELPGFGTSNFSMNDISIRNAMMGIAAVNGGTEPGQFMASGQGFGIKADQAEMVAGTPVVFTNSIRVTGNNDGFRNSETSADIDKLWLNLTTTAFDEAIAQTGIGFTPEATPSIDKGYDSPRVGTFLSLFTRVDSGELLGIQAREAFEADMEIALGFSTSIEAETPYTISIGNLEGIAIENASVFIIDHLLNTIINLNEQSYTFTAQKGLHTDRFTIVFQDRDVLSADEESFRESVISLYPNPSQGQITLAYAGPSTLENAIITDVNGKIIKRIDLQNFDQIQTIDLNNLARGMYFMQIISQGNTVTKKLILR</sequence>
<dbReference type="InterPro" id="IPR013783">
    <property type="entry name" value="Ig-like_fold"/>
</dbReference>
<name>A0A239A9K2_9FLAO</name>
<dbReference type="PROSITE" id="PS50825">
    <property type="entry name" value="HYR"/>
    <property type="match status" value="1"/>
</dbReference>
<dbReference type="OrthoDB" id="1652165at2"/>
<evidence type="ECO:0000256" key="2">
    <source>
        <dbReference type="ARBA" id="ARBA00022737"/>
    </source>
</evidence>
<dbReference type="InterPro" id="IPR003410">
    <property type="entry name" value="HYR_dom"/>
</dbReference>
<evidence type="ECO:0000256" key="3">
    <source>
        <dbReference type="SAM" id="SignalP"/>
    </source>
</evidence>
<dbReference type="InterPro" id="IPR000601">
    <property type="entry name" value="PKD_dom"/>
</dbReference>
<dbReference type="NCBIfam" id="TIGR02167">
    <property type="entry name" value="Liste_lipo_26"/>
    <property type="match status" value="1"/>
</dbReference>
<keyword evidence="1 3" id="KW-0732">Signal</keyword>
<dbReference type="InterPro" id="IPR026444">
    <property type="entry name" value="Secre_tail"/>
</dbReference>
<feature type="signal peptide" evidence="3">
    <location>
        <begin position="1"/>
        <end position="20"/>
    </location>
</feature>
<keyword evidence="2" id="KW-0677">Repeat</keyword>
<reference evidence="6 7" key="1">
    <citation type="submission" date="2017-06" db="EMBL/GenBank/DDBJ databases">
        <authorList>
            <person name="Kim H.J."/>
            <person name="Triplett B.A."/>
        </authorList>
    </citation>
    <scope>NUCLEOTIDE SEQUENCE [LARGE SCALE GENOMIC DNA]</scope>
    <source>
        <strain evidence="6 7">DSM 25597</strain>
    </source>
</reference>
<feature type="chain" id="PRO_5013371502" evidence="3">
    <location>
        <begin position="21"/>
        <end position="2076"/>
    </location>
</feature>
<evidence type="ECO:0000313" key="6">
    <source>
        <dbReference type="EMBL" id="SNR92307.1"/>
    </source>
</evidence>
<dbReference type="RefSeq" id="WP_089372068.1">
    <property type="nucleotide sequence ID" value="NZ_BMEP01000007.1"/>
</dbReference>
<evidence type="ECO:0000313" key="7">
    <source>
        <dbReference type="Proteomes" id="UP000198379"/>
    </source>
</evidence>
<evidence type="ECO:0000256" key="1">
    <source>
        <dbReference type="ARBA" id="ARBA00022729"/>
    </source>
</evidence>
<proteinExistence type="predicted"/>
<dbReference type="EMBL" id="FZNY01000004">
    <property type="protein sequence ID" value="SNR92307.1"/>
    <property type="molecule type" value="Genomic_DNA"/>
</dbReference>
<dbReference type="Pfam" id="PF18962">
    <property type="entry name" value="Por_Secre_tail"/>
    <property type="match status" value="1"/>
</dbReference>
<feature type="domain" description="HYR" evidence="5">
    <location>
        <begin position="1107"/>
        <end position="1193"/>
    </location>
</feature>
<evidence type="ECO:0000259" key="4">
    <source>
        <dbReference type="PROSITE" id="PS50093"/>
    </source>
</evidence>
<dbReference type="PANTHER" id="PTHR24273:SF32">
    <property type="entry name" value="HYALIN"/>
    <property type="match status" value="1"/>
</dbReference>
<dbReference type="Proteomes" id="UP000198379">
    <property type="component" value="Unassembled WGS sequence"/>
</dbReference>
<dbReference type="NCBIfam" id="TIGR04183">
    <property type="entry name" value="Por_Secre_tail"/>
    <property type="match status" value="1"/>
</dbReference>
<dbReference type="InterPro" id="IPR005046">
    <property type="entry name" value="DUF285"/>
</dbReference>
<dbReference type="Pfam" id="PF03382">
    <property type="entry name" value="DUF285"/>
    <property type="match status" value="3"/>
</dbReference>
<keyword evidence="7" id="KW-1185">Reference proteome</keyword>
<organism evidence="6 7">
    <name type="scientific">Dokdonia pacifica</name>
    <dbReference type="NCBI Taxonomy" id="1627892"/>
    <lineage>
        <taxon>Bacteria</taxon>
        <taxon>Pseudomonadati</taxon>
        <taxon>Bacteroidota</taxon>
        <taxon>Flavobacteriia</taxon>
        <taxon>Flavobacteriales</taxon>
        <taxon>Flavobacteriaceae</taxon>
        <taxon>Dokdonia</taxon>
    </lineage>
</organism>
<accession>A0A239A9K2</accession>
<dbReference type="InterPro" id="IPR011889">
    <property type="entry name" value="Liste_lipo_26"/>
</dbReference>
<feature type="domain" description="PKD" evidence="4">
    <location>
        <begin position="726"/>
        <end position="761"/>
    </location>
</feature>
<gene>
    <name evidence="6" type="ORF">SAMN06265376_104261</name>
</gene>
<dbReference type="Gene3D" id="2.60.40.10">
    <property type="entry name" value="Immunoglobulins"/>
    <property type="match status" value="1"/>
</dbReference>
<dbReference type="PANTHER" id="PTHR24273">
    <property type="entry name" value="FI04643P-RELATED"/>
    <property type="match status" value="1"/>
</dbReference>